<accession>A0ABR6CJI7</accession>
<proteinExistence type="predicted"/>
<reference evidence="1 2" key="1">
    <citation type="submission" date="2020-08" db="EMBL/GenBank/DDBJ databases">
        <title>Genomic Encyclopedia of Type Strains, Phase IV (KMG-IV): sequencing the most valuable type-strain genomes for metagenomic binning, comparative biology and taxonomic classification.</title>
        <authorList>
            <person name="Goeker M."/>
        </authorList>
    </citation>
    <scope>NUCLEOTIDE SEQUENCE [LARGE SCALE GENOMIC DNA]</scope>
    <source>
        <strain evidence="1 2">DSM 105481</strain>
    </source>
</reference>
<dbReference type="EMBL" id="JACJHX010000001">
    <property type="protein sequence ID" value="MBA9025231.1"/>
    <property type="molecule type" value="Genomic_DNA"/>
</dbReference>
<protein>
    <submittedName>
        <fullName evidence="1">Spore germination protein PB</fullName>
    </submittedName>
</protein>
<evidence type="ECO:0000313" key="1">
    <source>
        <dbReference type="EMBL" id="MBA9025231.1"/>
    </source>
</evidence>
<keyword evidence="2" id="KW-1185">Reference proteome</keyword>
<gene>
    <name evidence="1" type="ORF">HNP81_000513</name>
</gene>
<name>A0ABR6CJI7_9BACI</name>
<dbReference type="Proteomes" id="UP000626697">
    <property type="component" value="Unassembled WGS sequence"/>
</dbReference>
<sequence>MIFNIQQNIHIHSIKITSVGNSSVFQIGSAGIIKPLSQLANTGGYTEPAPQLESDFSLPTGQQAVILPPTKVSRN</sequence>
<dbReference type="InterPro" id="IPR024255">
    <property type="entry name" value="GerPB"/>
</dbReference>
<organism evidence="1 2">
    <name type="scientific">Peribacillus huizhouensis</name>
    <dbReference type="NCBI Taxonomy" id="1501239"/>
    <lineage>
        <taxon>Bacteria</taxon>
        <taxon>Bacillati</taxon>
        <taxon>Bacillota</taxon>
        <taxon>Bacilli</taxon>
        <taxon>Bacillales</taxon>
        <taxon>Bacillaceae</taxon>
        <taxon>Peribacillus</taxon>
    </lineage>
</organism>
<dbReference type="Pfam" id="PF10803">
    <property type="entry name" value="GerPB"/>
    <property type="match status" value="1"/>
</dbReference>
<comment type="caution">
    <text evidence="1">The sequence shown here is derived from an EMBL/GenBank/DDBJ whole genome shotgun (WGS) entry which is preliminary data.</text>
</comment>
<evidence type="ECO:0000313" key="2">
    <source>
        <dbReference type="Proteomes" id="UP000626697"/>
    </source>
</evidence>
<dbReference type="RefSeq" id="WP_028393182.1">
    <property type="nucleotide sequence ID" value="NZ_JACJHX010000001.1"/>
</dbReference>